<accession>A0ABV6JUS3</accession>
<comment type="cofactor">
    <cofactor evidence="2">
        <name>Mg(2+)</name>
        <dbReference type="ChEBI" id="CHEBI:18420"/>
    </cofactor>
</comment>
<dbReference type="Pfam" id="PF00293">
    <property type="entry name" value="NUDIX"/>
    <property type="match status" value="1"/>
</dbReference>
<evidence type="ECO:0000256" key="6">
    <source>
        <dbReference type="ARBA" id="ARBA00032162"/>
    </source>
</evidence>
<evidence type="ECO:0000313" key="10">
    <source>
        <dbReference type="EMBL" id="MFC0408076.1"/>
    </source>
</evidence>
<name>A0ABV6JUS3_9PROT</name>
<dbReference type="EMBL" id="JBHLUN010000005">
    <property type="protein sequence ID" value="MFC0408076.1"/>
    <property type="molecule type" value="Genomic_DNA"/>
</dbReference>
<sequence>MGERTTEEPEGGQAADDGRTEVPQGDGTTAEITTLTTRIAYENPWTRVREDTIRRRDGSEGLYGVVERSDFVVVVPWDGARITLVEQYRYPVRSRQWELPMGMWESRPGTDPAVIAAGELREETGLLAGRMLYAGDMFQGAGYSTQRGHVFLATELTQGPEERERSEQDMICRAFPLAEVERMVRDGVLRDAMTIAALGLLRIKGLLREPPAPPGS</sequence>
<gene>
    <name evidence="10" type="ORF">ACFFGY_07430</name>
</gene>
<dbReference type="SUPFAM" id="SSF55811">
    <property type="entry name" value="Nudix"/>
    <property type="match status" value="1"/>
</dbReference>
<evidence type="ECO:0000256" key="7">
    <source>
        <dbReference type="ARBA" id="ARBA00032272"/>
    </source>
</evidence>
<dbReference type="PANTHER" id="PTHR11839:SF18">
    <property type="entry name" value="NUDIX HYDROLASE DOMAIN-CONTAINING PROTEIN"/>
    <property type="match status" value="1"/>
</dbReference>
<reference evidence="10 11" key="1">
    <citation type="submission" date="2024-09" db="EMBL/GenBank/DDBJ databases">
        <authorList>
            <person name="Sun Q."/>
            <person name="Mori K."/>
        </authorList>
    </citation>
    <scope>NUCLEOTIDE SEQUENCE [LARGE SCALE GENOMIC DNA]</scope>
    <source>
        <strain evidence="10 11">TBRC 5777</strain>
    </source>
</reference>
<dbReference type="InterPro" id="IPR000086">
    <property type="entry name" value="NUDIX_hydrolase_dom"/>
</dbReference>
<keyword evidence="11" id="KW-1185">Reference proteome</keyword>
<dbReference type="CDD" id="cd24161">
    <property type="entry name" value="NUDIX_ADPRase_Ndx2"/>
    <property type="match status" value="1"/>
</dbReference>
<dbReference type="Gene3D" id="3.90.79.10">
    <property type="entry name" value="Nucleoside Triphosphate Pyrophosphohydrolase"/>
    <property type="match status" value="1"/>
</dbReference>
<protein>
    <recommendedName>
        <fullName evidence="4">GDP-mannose pyrophosphatase</fullName>
    </recommendedName>
    <alternativeName>
        <fullName evidence="6">GDP-mannose hydrolase</fullName>
    </alternativeName>
    <alternativeName>
        <fullName evidence="7">GDPMK</fullName>
    </alternativeName>
</protein>
<keyword evidence="5" id="KW-0378">Hydrolase</keyword>
<dbReference type="Proteomes" id="UP001589865">
    <property type="component" value="Unassembled WGS sequence"/>
</dbReference>
<feature type="region of interest" description="Disordered" evidence="8">
    <location>
        <begin position="1"/>
        <end position="30"/>
    </location>
</feature>
<dbReference type="RefSeq" id="WP_377043816.1">
    <property type="nucleotide sequence ID" value="NZ_JBHLUN010000005.1"/>
</dbReference>
<feature type="domain" description="Nudix hydrolase" evidence="9">
    <location>
        <begin position="67"/>
        <end position="197"/>
    </location>
</feature>
<dbReference type="InterPro" id="IPR015797">
    <property type="entry name" value="NUDIX_hydrolase-like_dom_sf"/>
</dbReference>
<evidence type="ECO:0000256" key="8">
    <source>
        <dbReference type="SAM" id="MobiDB-lite"/>
    </source>
</evidence>
<evidence type="ECO:0000256" key="4">
    <source>
        <dbReference type="ARBA" id="ARBA00016377"/>
    </source>
</evidence>
<comment type="catalytic activity">
    <reaction evidence="1">
        <text>GDP-alpha-D-mannose + H2O = alpha-D-mannose 1-phosphate + GMP + 2 H(+)</text>
        <dbReference type="Rhea" id="RHEA:27978"/>
        <dbReference type="ChEBI" id="CHEBI:15377"/>
        <dbReference type="ChEBI" id="CHEBI:15378"/>
        <dbReference type="ChEBI" id="CHEBI:57527"/>
        <dbReference type="ChEBI" id="CHEBI:58115"/>
        <dbReference type="ChEBI" id="CHEBI:58409"/>
    </reaction>
</comment>
<dbReference type="PROSITE" id="PS51462">
    <property type="entry name" value="NUDIX"/>
    <property type="match status" value="1"/>
</dbReference>
<evidence type="ECO:0000259" key="9">
    <source>
        <dbReference type="PROSITE" id="PS51462"/>
    </source>
</evidence>
<evidence type="ECO:0000256" key="3">
    <source>
        <dbReference type="ARBA" id="ARBA00007275"/>
    </source>
</evidence>
<evidence type="ECO:0000313" key="11">
    <source>
        <dbReference type="Proteomes" id="UP001589865"/>
    </source>
</evidence>
<comment type="caution">
    <text evidence="10">The sequence shown here is derived from an EMBL/GenBank/DDBJ whole genome shotgun (WGS) entry which is preliminary data.</text>
</comment>
<organism evidence="10 11">
    <name type="scientific">Roseomonas elaeocarpi</name>
    <dbReference type="NCBI Taxonomy" id="907779"/>
    <lineage>
        <taxon>Bacteria</taxon>
        <taxon>Pseudomonadati</taxon>
        <taxon>Pseudomonadota</taxon>
        <taxon>Alphaproteobacteria</taxon>
        <taxon>Acetobacterales</taxon>
        <taxon>Roseomonadaceae</taxon>
        <taxon>Roseomonas</taxon>
    </lineage>
</organism>
<evidence type="ECO:0000256" key="2">
    <source>
        <dbReference type="ARBA" id="ARBA00001946"/>
    </source>
</evidence>
<proteinExistence type="inferred from homology"/>
<comment type="similarity">
    <text evidence="3">Belongs to the Nudix hydrolase family. NudK subfamily.</text>
</comment>
<evidence type="ECO:0000256" key="5">
    <source>
        <dbReference type="ARBA" id="ARBA00022801"/>
    </source>
</evidence>
<dbReference type="PANTHER" id="PTHR11839">
    <property type="entry name" value="UDP/ADP-SUGAR PYROPHOSPHATASE"/>
    <property type="match status" value="1"/>
</dbReference>
<evidence type="ECO:0000256" key="1">
    <source>
        <dbReference type="ARBA" id="ARBA00000847"/>
    </source>
</evidence>